<dbReference type="Pfam" id="PF00561">
    <property type="entry name" value="Abhydrolase_1"/>
    <property type="match status" value="1"/>
</dbReference>
<name>A0A2A7S2I1_BURGA</name>
<dbReference type="AlphaFoldDB" id="A0A2A7S2I1"/>
<dbReference type="PANTHER" id="PTHR43798">
    <property type="entry name" value="MONOACYLGLYCEROL LIPASE"/>
    <property type="match status" value="1"/>
</dbReference>
<comment type="caution">
    <text evidence="2">The sequence shown here is derived from an EMBL/GenBank/DDBJ whole genome shotgun (WGS) entry which is preliminary data.</text>
</comment>
<dbReference type="EMBL" id="PDDY01000004">
    <property type="protein sequence ID" value="PEH37629.1"/>
    <property type="molecule type" value="Genomic_DNA"/>
</dbReference>
<dbReference type="InterPro" id="IPR000639">
    <property type="entry name" value="Epox_hydrolase-like"/>
</dbReference>
<sequence>MAAAMTQTHSDSISEFVTVRGVRLHVRRWGRPDAPVLYMLHGWMDVAASFQFVVDALAGDWQVIAPDARGFGLSDWPVAAQGGGHYWFMDYLGDLEALVDHYTPDGEVNLVGHSMGANVVCLYAGARPERVRRVVDLEGFGLAPPPASQAPLRLAAWLDELREPPLLKPYASLGEVAERLMKTNPRLAPERARFLANHWARREDDGQYHLLADPAHKQAGPLLYRLDEVMAVWSRVRAKVLHVEAVDSPTLRMLAGRIPLDEFRKRFAAFPDWREKTIEEAGHMVHHDQPEQIAALIEAFCA</sequence>
<gene>
    <name evidence="2" type="ORF">CRM94_24255</name>
</gene>
<dbReference type="PRINTS" id="PR00111">
    <property type="entry name" value="ABHYDROLASE"/>
</dbReference>
<dbReference type="Proteomes" id="UP000220629">
    <property type="component" value="Unassembled WGS sequence"/>
</dbReference>
<reference evidence="3" key="1">
    <citation type="submission" date="2017-09" db="EMBL/GenBank/DDBJ databases">
        <title>FDA dAtabase for Regulatory Grade micrObial Sequences (FDA-ARGOS): Supporting development and validation of Infectious Disease Dx tests.</title>
        <authorList>
            <person name="Minogue T."/>
            <person name="Wolcott M."/>
            <person name="Wasieloski L."/>
            <person name="Aguilar W."/>
            <person name="Moore D."/>
            <person name="Tallon L."/>
            <person name="Sadzewicz L."/>
            <person name="Ott S."/>
            <person name="Zhao X."/>
            <person name="Nagaraj S."/>
            <person name="Vavikolanu K."/>
            <person name="Aluvathingal J."/>
            <person name="Nadendla S."/>
            <person name="Sichtig H."/>
        </authorList>
    </citation>
    <scope>NUCLEOTIDE SEQUENCE [LARGE SCALE GENOMIC DNA]</scope>
    <source>
        <strain evidence="3">FDAARGOS_390</strain>
    </source>
</reference>
<organism evidence="2 3">
    <name type="scientific">Burkholderia gladioli</name>
    <name type="common">Pseudomonas marginata</name>
    <name type="synonym">Phytomonas marginata</name>
    <dbReference type="NCBI Taxonomy" id="28095"/>
    <lineage>
        <taxon>Bacteria</taxon>
        <taxon>Pseudomonadati</taxon>
        <taxon>Pseudomonadota</taxon>
        <taxon>Betaproteobacteria</taxon>
        <taxon>Burkholderiales</taxon>
        <taxon>Burkholderiaceae</taxon>
        <taxon>Burkholderia</taxon>
    </lineage>
</organism>
<evidence type="ECO:0000259" key="1">
    <source>
        <dbReference type="Pfam" id="PF00561"/>
    </source>
</evidence>
<dbReference type="PANTHER" id="PTHR43798:SF33">
    <property type="entry name" value="HYDROLASE, PUTATIVE (AFU_ORTHOLOGUE AFUA_2G14860)-RELATED"/>
    <property type="match status" value="1"/>
</dbReference>
<keyword evidence="2" id="KW-0378">Hydrolase</keyword>
<dbReference type="Gene3D" id="3.40.50.1820">
    <property type="entry name" value="alpha/beta hydrolase"/>
    <property type="match status" value="1"/>
</dbReference>
<evidence type="ECO:0000313" key="3">
    <source>
        <dbReference type="Proteomes" id="UP000220629"/>
    </source>
</evidence>
<dbReference type="PRINTS" id="PR00412">
    <property type="entry name" value="EPOXHYDRLASE"/>
</dbReference>
<proteinExistence type="predicted"/>
<dbReference type="GO" id="GO:0016020">
    <property type="term" value="C:membrane"/>
    <property type="evidence" value="ECO:0007669"/>
    <property type="project" value="TreeGrafter"/>
</dbReference>
<protein>
    <submittedName>
        <fullName evidence="2">Alpha/beta hydrolase</fullName>
    </submittedName>
</protein>
<dbReference type="SUPFAM" id="SSF53474">
    <property type="entry name" value="alpha/beta-Hydrolases"/>
    <property type="match status" value="1"/>
</dbReference>
<evidence type="ECO:0000313" key="2">
    <source>
        <dbReference type="EMBL" id="PEH37629.1"/>
    </source>
</evidence>
<accession>A0A2A7S2I1</accession>
<dbReference type="InterPro" id="IPR000073">
    <property type="entry name" value="AB_hydrolase_1"/>
</dbReference>
<dbReference type="InterPro" id="IPR050266">
    <property type="entry name" value="AB_hydrolase_sf"/>
</dbReference>
<feature type="domain" description="AB hydrolase-1" evidence="1">
    <location>
        <begin position="35"/>
        <end position="288"/>
    </location>
</feature>
<dbReference type="GO" id="GO:0016787">
    <property type="term" value="F:hydrolase activity"/>
    <property type="evidence" value="ECO:0007669"/>
    <property type="project" value="UniProtKB-KW"/>
</dbReference>
<dbReference type="InterPro" id="IPR029058">
    <property type="entry name" value="AB_hydrolase_fold"/>
</dbReference>